<dbReference type="Proteomes" id="UP000005467">
    <property type="component" value="Unassembled WGS sequence"/>
</dbReference>
<keyword evidence="2" id="KW-1185">Reference proteome</keyword>
<evidence type="ECO:0000313" key="1">
    <source>
        <dbReference type="EMBL" id="EFX91133.1"/>
    </source>
</evidence>
<dbReference type="AlphaFoldDB" id="E8KJ19"/>
<organism evidence="1 2">
    <name type="scientific">Actinobacillus ureae ATCC 25976</name>
    <dbReference type="NCBI Taxonomy" id="887324"/>
    <lineage>
        <taxon>Bacteria</taxon>
        <taxon>Pseudomonadati</taxon>
        <taxon>Pseudomonadota</taxon>
        <taxon>Gammaproteobacteria</taxon>
        <taxon>Pasteurellales</taxon>
        <taxon>Pasteurellaceae</taxon>
        <taxon>Actinobacillus</taxon>
    </lineage>
</organism>
<comment type="caution">
    <text evidence="1">The sequence shown here is derived from an EMBL/GenBank/DDBJ whole genome shotgun (WGS) entry which is preliminary data.</text>
</comment>
<evidence type="ECO:0000313" key="2">
    <source>
        <dbReference type="Proteomes" id="UP000005467"/>
    </source>
</evidence>
<name>E8KJ19_9PAST</name>
<protein>
    <submittedName>
        <fullName evidence="1">Uncharacterized protein</fullName>
    </submittedName>
</protein>
<gene>
    <name evidence="1" type="ORF">HMPREF0027_1836</name>
</gene>
<accession>E8KJ19</accession>
<dbReference type="EMBL" id="AEVG01000122">
    <property type="protein sequence ID" value="EFX91133.1"/>
    <property type="molecule type" value="Genomic_DNA"/>
</dbReference>
<proteinExistence type="predicted"/>
<dbReference type="HOGENOM" id="CLU_3283645_0_0_6"/>
<reference evidence="1 2" key="1">
    <citation type="submission" date="2011-01" db="EMBL/GenBank/DDBJ databases">
        <authorList>
            <person name="Muzny D."/>
            <person name="Qin X."/>
            <person name="Deng J."/>
            <person name="Jiang H."/>
            <person name="Liu Y."/>
            <person name="Qu J."/>
            <person name="Song X.-Z."/>
            <person name="Zhang L."/>
            <person name="Thornton R."/>
            <person name="Coyle M."/>
            <person name="Francisco L."/>
            <person name="Jackson L."/>
            <person name="Javaid M."/>
            <person name="Korchina V."/>
            <person name="Kovar C."/>
            <person name="Mata R."/>
            <person name="Mathew T."/>
            <person name="Ngo R."/>
            <person name="Nguyen L."/>
            <person name="Nguyen N."/>
            <person name="Okwuonu G."/>
            <person name="Ongeri F."/>
            <person name="Pham C."/>
            <person name="Simmons D."/>
            <person name="Wilczek-Boney K."/>
            <person name="Hale W."/>
            <person name="Jakkamsetti A."/>
            <person name="Pham P."/>
            <person name="Ruth R."/>
            <person name="San Lucas F."/>
            <person name="Warren J."/>
            <person name="Zhang J."/>
            <person name="Zhao Z."/>
            <person name="Zhou C."/>
            <person name="Zhu D."/>
            <person name="Lee S."/>
            <person name="Bess C."/>
            <person name="Blankenburg K."/>
            <person name="Forbes L."/>
            <person name="Fu Q."/>
            <person name="Gubbala S."/>
            <person name="Hirani K."/>
            <person name="Jayaseelan J.C."/>
            <person name="Lara F."/>
            <person name="Munidasa M."/>
            <person name="Palculict T."/>
            <person name="Patil S."/>
            <person name="Pu L.-L."/>
            <person name="Saada N."/>
            <person name="Tang L."/>
            <person name="Weissenberger G."/>
            <person name="Zhu Y."/>
            <person name="Hemphill L."/>
            <person name="Shang Y."/>
            <person name="Youmans B."/>
            <person name="Ayvaz T."/>
            <person name="Ross M."/>
            <person name="Santibanez J."/>
            <person name="Aqrawi P."/>
            <person name="Gross S."/>
            <person name="Joshi V."/>
            <person name="Fowler G."/>
            <person name="Nazareth L."/>
            <person name="Reid J."/>
            <person name="Worley K."/>
            <person name="Petrosino J."/>
            <person name="Highlander S."/>
            <person name="Gibbs R."/>
        </authorList>
    </citation>
    <scope>NUCLEOTIDE SEQUENCE [LARGE SCALE GENOMIC DNA]</scope>
    <source>
        <strain evidence="1 2">ATCC 25976</strain>
    </source>
</reference>
<sequence>MNSQAFYSMMSEILIPLQAVKFSKKFTKDRLNNTACYFYS</sequence>